<reference evidence="2" key="2">
    <citation type="submission" date="2021-08" db="EMBL/GenBank/DDBJ databases">
        <authorList>
            <person name="Eriksson T."/>
        </authorList>
    </citation>
    <scope>NUCLEOTIDE SEQUENCE</scope>
    <source>
        <strain evidence="2">Stoneville</strain>
        <tissue evidence="2">Whole head</tissue>
    </source>
</reference>
<comment type="caution">
    <text evidence="2">The sequence shown here is derived from an EMBL/GenBank/DDBJ whole genome shotgun (WGS) entry which is preliminary data.</text>
</comment>
<evidence type="ECO:0000313" key="3">
    <source>
        <dbReference type="Proteomes" id="UP000719412"/>
    </source>
</evidence>
<feature type="region of interest" description="Disordered" evidence="1">
    <location>
        <begin position="276"/>
        <end position="298"/>
    </location>
</feature>
<reference evidence="2" key="1">
    <citation type="journal article" date="2020" name="J Insects Food Feed">
        <title>The yellow mealworm (Tenebrio molitor) genome: a resource for the emerging insects as food and feed industry.</title>
        <authorList>
            <person name="Eriksson T."/>
            <person name="Andere A."/>
            <person name="Kelstrup H."/>
            <person name="Emery V."/>
            <person name="Picard C."/>
        </authorList>
    </citation>
    <scope>NUCLEOTIDE SEQUENCE</scope>
    <source>
        <strain evidence="2">Stoneville</strain>
        <tissue evidence="2">Whole head</tissue>
    </source>
</reference>
<name>A0A8J6H7J2_TENMO</name>
<dbReference type="EMBL" id="JABDTM020028076">
    <property type="protein sequence ID" value="KAH0809539.1"/>
    <property type="molecule type" value="Genomic_DNA"/>
</dbReference>
<dbReference type="Proteomes" id="UP000719412">
    <property type="component" value="Unassembled WGS sequence"/>
</dbReference>
<protein>
    <submittedName>
        <fullName evidence="2">Uncharacterized protein</fullName>
    </submittedName>
</protein>
<organism evidence="2 3">
    <name type="scientific">Tenebrio molitor</name>
    <name type="common">Yellow mealworm beetle</name>
    <dbReference type="NCBI Taxonomy" id="7067"/>
    <lineage>
        <taxon>Eukaryota</taxon>
        <taxon>Metazoa</taxon>
        <taxon>Ecdysozoa</taxon>
        <taxon>Arthropoda</taxon>
        <taxon>Hexapoda</taxon>
        <taxon>Insecta</taxon>
        <taxon>Pterygota</taxon>
        <taxon>Neoptera</taxon>
        <taxon>Endopterygota</taxon>
        <taxon>Coleoptera</taxon>
        <taxon>Polyphaga</taxon>
        <taxon>Cucujiformia</taxon>
        <taxon>Tenebrionidae</taxon>
        <taxon>Tenebrio</taxon>
    </lineage>
</organism>
<evidence type="ECO:0000256" key="1">
    <source>
        <dbReference type="SAM" id="MobiDB-lite"/>
    </source>
</evidence>
<gene>
    <name evidence="2" type="ORF">GEV33_013252</name>
</gene>
<feature type="compositionally biased region" description="Basic and acidic residues" evidence="1">
    <location>
        <begin position="279"/>
        <end position="297"/>
    </location>
</feature>
<keyword evidence="3" id="KW-1185">Reference proteome</keyword>
<proteinExistence type="predicted"/>
<sequence length="354" mass="40682">MSILLKFPRQSGGNWYQFLDTYGSGWRVNFGVIKRLLRFVECKNARSDWKVDDGFCCLFGGESELLFMGVEMQFKTRVSTLAARICIIHTETRQIPSSFHYNPIPVSIFHGKLNGVREMFTVSLSAIPLHLTYLPHLESNFLAITLKKTLTFRCVCESTPRYKGQFHCLNYLSDGDKAERMNGTRGQSQFAPNWRNEIWNGRGMDDLNGSPERRRRGSLLIDIIYEQLSIGDGSIYQLQWQFESPARGESSFESVPRNNELRRFHLPDAGVRPWTVRGGSREESGKPGENLHRDKWGPYRAYRPGTVQRLAEELNAYSHGFMVQFERSSVDNVPQESNGISLLHIDSRHLRNAH</sequence>
<evidence type="ECO:0000313" key="2">
    <source>
        <dbReference type="EMBL" id="KAH0809539.1"/>
    </source>
</evidence>
<accession>A0A8J6H7J2</accession>
<dbReference type="AlphaFoldDB" id="A0A8J6H7J2"/>